<keyword evidence="4" id="KW-0255">Endonuclease</keyword>
<dbReference type="Pfam" id="PF02265">
    <property type="entry name" value="S1-P1_nuclease"/>
    <property type="match status" value="1"/>
</dbReference>
<feature type="chain" id="PRO_5013334906" evidence="8">
    <location>
        <begin position="22"/>
        <end position="322"/>
    </location>
</feature>
<keyword evidence="6" id="KW-1015">Disulfide bond</keyword>
<dbReference type="GO" id="GO:0016788">
    <property type="term" value="F:hydrolase activity, acting on ester bonds"/>
    <property type="evidence" value="ECO:0007669"/>
    <property type="project" value="InterPro"/>
</dbReference>
<feature type="signal peptide" evidence="8">
    <location>
        <begin position="1"/>
        <end position="21"/>
    </location>
</feature>
<dbReference type="CDD" id="cd11010">
    <property type="entry name" value="S1-P1_nuclease"/>
    <property type="match status" value="1"/>
</dbReference>
<keyword evidence="3" id="KW-0479">Metal-binding</keyword>
<name>A0A1J1GSX7_PLAGA</name>
<evidence type="ECO:0000313" key="9">
    <source>
        <dbReference type="EMBL" id="CRG95638.1"/>
    </source>
</evidence>
<dbReference type="GeneID" id="39731368"/>
<dbReference type="GO" id="GO:0004519">
    <property type="term" value="F:endonuclease activity"/>
    <property type="evidence" value="ECO:0007669"/>
    <property type="project" value="UniProtKB-KW"/>
</dbReference>
<dbReference type="InterPro" id="IPR003154">
    <property type="entry name" value="S1/P1nuclease"/>
</dbReference>
<dbReference type="OMA" id="LRYFIHI"/>
<evidence type="ECO:0000256" key="7">
    <source>
        <dbReference type="ARBA" id="ARBA00023180"/>
    </source>
</evidence>
<comment type="similarity">
    <text evidence="1">Belongs to the nuclease type I family.</text>
</comment>
<keyword evidence="10" id="KW-1185">Reference proteome</keyword>
<dbReference type="GO" id="GO:0003676">
    <property type="term" value="F:nucleic acid binding"/>
    <property type="evidence" value="ECO:0007669"/>
    <property type="project" value="InterPro"/>
</dbReference>
<evidence type="ECO:0000256" key="1">
    <source>
        <dbReference type="ARBA" id="ARBA00009547"/>
    </source>
</evidence>
<dbReference type="GO" id="GO:0006308">
    <property type="term" value="P:DNA catabolic process"/>
    <property type="evidence" value="ECO:0007669"/>
    <property type="project" value="InterPro"/>
</dbReference>
<dbReference type="AlphaFoldDB" id="A0A1J1GSX7"/>
<dbReference type="OrthoDB" id="441446at2759"/>
<sequence>MNRFIFSFILFNLLIFKKITCWSDEGHMLISAIAYRGLTDEERAVLDKIFMNYKEDNHFNHPVLGSIWPDHIKSFDYKYPNNERRIDAIDLMNGWHFINIPYNPLQVHIDLFYKYYYKKTEHGLSVLKYTFKTLKNINKKENHGTYFAYNFHLRFFIHIFGDLHQPLHTITFYNENFLEGDHGGNDISVRYNNNVDKLHYLCDTVFHSRAKKWPQITLDEIFNEADSLMRSYPREYFGNRLEKEMDEIEYLDFIVNESYSKAVDYIYSNFPHDSLNKETTYVLSNFFVINLKKLLNEQIVLGGYRLTRYLKIMIDNVPKDLA</sequence>
<protein>
    <submittedName>
        <fullName evidence="9">P1/s1 nuclease, putative</fullName>
    </submittedName>
</protein>
<comment type="caution">
    <text evidence="9">The sequence shown here is derived from an EMBL/GenBank/DDBJ whole genome shotgun (WGS) entry which is preliminary data.</text>
</comment>
<reference evidence="9" key="1">
    <citation type="submission" date="2015-04" db="EMBL/GenBank/DDBJ databases">
        <authorList>
            <consortium name="Pathogen Informatics"/>
        </authorList>
    </citation>
    <scope>NUCLEOTIDE SEQUENCE [LARGE SCALE GENOMIC DNA]</scope>
    <source>
        <strain evidence="9">8A</strain>
    </source>
</reference>
<evidence type="ECO:0000256" key="3">
    <source>
        <dbReference type="ARBA" id="ARBA00022723"/>
    </source>
</evidence>
<dbReference type="PANTHER" id="PTHR33146:SF10">
    <property type="entry name" value="STRAND-SPECIFIC NUCLEASE, PUTATIVE-RELATED"/>
    <property type="match status" value="1"/>
</dbReference>
<dbReference type="SUPFAM" id="SSF48537">
    <property type="entry name" value="Phospholipase C/P1 nuclease"/>
    <property type="match status" value="1"/>
</dbReference>
<evidence type="ECO:0000256" key="5">
    <source>
        <dbReference type="ARBA" id="ARBA00022801"/>
    </source>
</evidence>
<dbReference type="InterPro" id="IPR008947">
    <property type="entry name" value="PLipase_C/P1_nuclease_dom_sf"/>
</dbReference>
<dbReference type="Proteomes" id="UP000220797">
    <property type="component" value="Unassembled WGS sequence"/>
</dbReference>
<evidence type="ECO:0000256" key="6">
    <source>
        <dbReference type="ARBA" id="ARBA00023157"/>
    </source>
</evidence>
<dbReference type="Gene3D" id="1.10.575.10">
    <property type="entry name" value="P1 Nuclease"/>
    <property type="match status" value="1"/>
</dbReference>
<evidence type="ECO:0000256" key="2">
    <source>
        <dbReference type="ARBA" id="ARBA00022722"/>
    </source>
</evidence>
<evidence type="ECO:0000256" key="8">
    <source>
        <dbReference type="SAM" id="SignalP"/>
    </source>
</evidence>
<organism evidence="9 10">
    <name type="scientific">Plasmodium gallinaceum</name>
    <dbReference type="NCBI Taxonomy" id="5849"/>
    <lineage>
        <taxon>Eukaryota</taxon>
        <taxon>Sar</taxon>
        <taxon>Alveolata</taxon>
        <taxon>Apicomplexa</taxon>
        <taxon>Aconoidasida</taxon>
        <taxon>Haemosporida</taxon>
        <taxon>Plasmodiidae</taxon>
        <taxon>Plasmodium</taxon>
        <taxon>Plasmodium (Haemamoeba)</taxon>
    </lineage>
</organism>
<dbReference type="RefSeq" id="XP_028528446.1">
    <property type="nucleotide sequence ID" value="XM_028671833.1"/>
</dbReference>
<proteinExistence type="inferred from homology"/>
<evidence type="ECO:0000256" key="4">
    <source>
        <dbReference type="ARBA" id="ARBA00022759"/>
    </source>
</evidence>
<dbReference type="EMBL" id="CVMV01000045">
    <property type="protein sequence ID" value="CRG95638.1"/>
    <property type="molecule type" value="Genomic_DNA"/>
</dbReference>
<gene>
    <name evidence="9" type="ORF">PGAL8A_00283500</name>
</gene>
<accession>A0A1J1GSX7</accession>
<keyword evidence="7" id="KW-0325">Glycoprotein</keyword>
<dbReference type="VEuPathDB" id="PlasmoDB:PGAL8A_00283500"/>
<dbReference type="PANTHER" id="PTHR33146">
    <property type="entry name" value="ENDONUCLEASE 4"/>
    <property type="match status" value="1"/>
</dbReference>
<keyword evidence="2" id="KW-0540">Nuclease</keyword>
<keyword evidence="8" id="KW-0732">Signal</keyword>
<keyword evidence="5" id="KW-0378">Hydrolase</keyword>
<evidence type="ECO:0000313" key="10">
    <source>
        <dbReference type="Proteomes" id="UP000220797"/>
    </source>
</evidence>
<dbReference type="GO" id="GO:0046872">
    <property type="term" value="F:metal ion binding"/>
    <property type="evidence" value="ECO:0007669"/>
    <property type="project" value="UniProtKB-KW"/>
</dbReference>